<evidence type="ECO:0000313" key="3">
    <source>
        <dbReference type="EMBL" id="CDW89938.1"/>
    </source>
</evidence>
<name>A0A078B8S2_STYLE</name>
<keyword evidence="4" id="KW-1185">Reference proteome</keyword>
<feature type="compositionally biased region" description="Basic and acidic residues" evidence="2">
    <location>
        <begin position="522"/>
        <end position="543"/>
    </location>
</feature>
<reference evidence="3 4" key="1">
    <citation type="submission" date="2014-06" db="EMBL/GenBank/DDBJ databases">
        <authorList>
            <person name="Swart Estienne"/>
        </authorList>
    </citation>
    <scope>NUCLEOTIDE SEQUENCE [LARGE SCALE GENOMIC DNA]</scope>
    <source>
        <strain evidence="3 4">130c</strain>
    </source>
</reference>
<feature type="region of interest" description="Disordered" evidence="2">
    <location>
        <begin position="1"/>
        <end position="21"/>
    </location>
</feature>
<keyword evidence="1" id="KW-0175">Coiled coil</keyword>
<evidence type="ECO:0000256" key="2">
    <source>
        <dbReference type="SAM" id="MobiDB-lite"/>
    </source>
</evidence>
<gene>
    <name evidence="3" type="primary">Contig15195.g16185</name>
    <name evidence="3" type="ORF">STYLEM_19078</name>
</gene>
<feature type="region of interest" description="Disordered" evidence="2">
    <location>
        <begin position="617"/>
        <end position="636"/>
    </location>
</feature>
<dbReference type="EMBL" id="CCKQ01018004">
    <property type="protein sequence ID" value="CDW89938.1"/>
    <property type="molecule type" value="Genomic_DNA"/>
</dbReference>
<evidence type="ECO:0000313" key="4">
    <source>
        <dbReference type="Proteomes" id="UP000039865"/>
    </source>
</evidence>
<feature type="region of interest" description="Disordered" evidence="2">
    <location>
        <begin position="515"/>
        <end position="543"/>
    </location>
</feature>
<protein>
    <submittedName>
        <fullName evidence="3">Uncharacterized protein</fullName>
    </submittedName>
</protein>
<sequence length="737" mass="87017">MDSMREMTPQQTPQMDNKTDYFTNRSNVKSITTSPISKPANQEQFRNFLNPIASNNISLLNINNAIIPKKDVQEIEKKHHNRQPSQSNNTISSQLLCMDKLKVSDFPNKFKKTQTNKFIESLKCQTARQSQDHSKQQFFKNRTRASSVNKTDRIDLNKDIDRKDLKRLQSMGNFKSFFDTQSKQFPISKFKAKNEEQLKVERNNQIYKESQFKMRRLLEIKMDYQKQEKQYNQSEQNTFYPALHNNDVKFQFKEILNVLFERIQQYLLIEQKSVPGLIQENLYEFKNLSEIVDMHLNKADDQELQSKFNAEQLQRFTIQEKCNQLINENADLHKEKNIIQFKYSETLAELDDLYASHQRLRKDYKQINEQRLKLIDQNNEYHRKYQEAEKRRDDMESLLKEKCKHLETTLIILQNTKIKLETIESQLKNFQNENHKLAVRGATVFTELTPRYDKFREVFGEFGIKADFGTEMQNSKRTAERKSSKLIIPQMHLQQDLKSPFSDFDDEQNKFDFGENISRMSNESDKDDQPDKNKGPTKIDKKYSSNQLIEKLVAELRKLNTRLQKMKEDKKKLINSQRKLNEQVFNLKRETEQYEQLKKKFTMISSQPTLTSNDMQRMSAPMKQTTTRKNTASNSGDITPMLNQQSQNRQNFTQNRIQSQIIAINDFGFGHTIPMQDEVSNQAKQLVEERQHNTNNRLLQSLGSTISQDSYRTQQDQGQTRIIYQGGGIIIEEENHN</sequence>
<feature type="coiled-coil region" evidence="1">
    <location>
        <begin position="350"/>
        <end position="440"/>
    </location>
</feature>
<dbReference type="InParanoid" id="A0A078B8S2"/>
<dbReference type="AlphaFoldDB" id="A0A078B8S2"/>
<evidence type="ECO:0000256" key="1">
    <source>
        <dbReference type="SAM" id="Coils"/>
    </source>
</evidence>
<accession>A0A078B8S2</accession>
<feature type="coiled-coil region" evidence="1">
    <location>
        <begin position="549"/>
        <end position="607"/>
    </location>
</feature>
<proteinExistence type="predicted"/>
<organism evidence="3 4">
    <name type="scientific">Stylonychia lemnae</name>
    <name type="common">Ciliate</name>
    <dbReference type="NCBI Taxonomy" id="5949"/>
    <lineage>
        <taxon>Eukaryota</taxon>
        <taxon>Sar</taxon>
        <taxon>Alveolata</taxon>
        <taxon>Ciliophora</taxon>
        <taxon>Intramacronucleata</taxon>
        <taxon>Spirotrichea</taxon>
        <taxon>Stichotrichia</taxon>
        <taxon>Sporadotrichida</taxon>
        <taxon>Oxytrichidae</taxon>
        <taxon>Stylonychinae</taxon>
        <taxon>Stylonychia</taxon>
    </lineage>
</organism>
<feature type="compositionally biased region" description="Polar residues" evidence="2">
    <location>
        <begin position="8"/>
        <end position="21"/>
    </location>
</feature>
<dbReference type="Proteomes" id="UP000039865">
    <property type="component" value="Unassembled WGS sequence"/>
</dbReference>